<comment type="similarity">
    <text evidence="1 9">Belongs to the lysophospholipase family.</text>
</comment>
<dbReference type="InterPro" id="IPR016035">
    <property type="entry name" value="Acyl_Trfase/lysoPLipase"/>
</dbReference>
<comment type="catalytic activity">
    <reaction evidence="9">
        <text>a 1-acyl-sn-glycero-3-phosphocholine + H2O = sn-glycerol 3-phosphocholine + a fatty acid + H(+)</text>
        <dbReference type="Rhea" id="RHEA:15177"/>
        <dbReference type="ChEBI" id="CHEBI:15377"/>
        <dbReference type="ChEBI" id="CHEBI:15378"/>
        <dbReference type="ChEBI" id="CHEBI:16870"/>
        <dbReference type="ChEBI" id="CHEBI:28868"/>
        <dbReference type="ChEBI" id="CHEBI:58168"/>
        <dbReference type="EC" id="3.1.1.5"/>
    </reaction>
</comment>
<dbReference type="GO" id="GO:0004622">
    <property type="term" value="F:phosphatidylcholine lysophospholipase activity"/>
    <property type="evidence" value="ECO:0007669"/>
    <property type="project" value="UniProtKB-EC"/>
</dbReference>
<organism evidence="11 12">
    <name type="scientific">Teratosphaeria nubilosa</name>
    <dbReference type="NCBI Taxonomy" id="161662"/>
    <lineage>
        <taxon>Eukaryota</taxon>
        <taxon>Fungi</taxon>
        <taxon>Dikarya</taxon>
        <taxon>Ascomycota</taxon>
        <taxon>Pezizomycotina</taxon>
        <taxon>Dothideomycetes</taxon>
        <taxon>Dothideomycetidae</taxon>
        <taxon>Mycosphaerellales</taxon>
        <taxon>Teratosphaeriaceae</taxon>
        <taxon>Teratosphaeria</taxon>
    </lineage>
</organism>
<dbReference type="Gene3D" id="3.40.1090.10">
    <property type="entry name" value="Cytosolic phospholipase A2 catalytic domain"/>
    <property type="match status" value="1"/>
</dbReference>
<evidence type="ECO:0000256" key="8">
    <source>
        <dbReference type="PROSITE-ProRule" id="PRU00555"/>
    </source>
</evidence>
<reference evidence="11" key="1">
    <citation type="journal article" date="2020" name="Stud. Mycol.">
        <title>101 Dothideomycetes genomes: a test case for predicting lifestyles and emergence of pathogens.</title>
        <authorList>
            <person name="Haridas S."/>
            <person name="Albert R."/>
            <person name="Binder M."/>
            <person name="Bloem J."/>
            <person name="Labutti K."/>
            <person name="Salamov A."/>
            <person name="Andreopoulos B."/>
            <person name="Baker S."/>
            <person name="Barry K."/>
            <person name="Bills G."/>
            <person name="Bluhm B."/>
            <person name="Cannon C."/>
            <person name="Castanera R."/>
            <person name="Culley D."/>
            <person name="Daum C."/>
            <person name="Ezra D."/>
            <person name="Gonzalez J."/>
            <person name="Henrissat B."/>
            <person name="Kuo A."/>
            <person name="Liang C."/>
            <person name="Lipzen A."/>
            <person name="Lutzoni F."/>
            <person name="Magnuson J."/>
            <person name="Mondo S."/>
            <person name="Nolan M."/>
            <person name="Ohm R."/>
            <person name="Pangilinan J."/>
            <person name="Park H.-J."/>
            <person name="Ramirez L."/>
            <person name="Alfaro M."/>
            <person name="Sun H."/>
            <person name="Tritt A."/>
            <person name="Yoshinaga Y."/>
            <person name="Zwiers L.-H."/>
            <person name="Turgeon B."/>
            <person name="Goodwin S."/>
            <person name="Spatafora J."/>
            <person name="Crous P."/>
            <person name="Grigoriev I."/>
        </authorList>
    </citation>
    <scope>NUCLEOTIDE SEQUENCE</scope>
    <source>
        <strain evidence="11">CBS 116005</strain>
    </source>
</reference>
<keyword evidence="5 8" id="KW-0442">Lipid degradation</keyword>
<keyword evidence="6 8" id="KW-0443">Lipid metabolism</keyword>
<evidence type="ECO:0000256" key="2">
    <source>
        <dbReference type="ARBA" id="ARBA00013274"/>
    </source>
</evidence>
<dbReference type="GO" id="GO:0005783">
    <property type="term" value="C:endoplasmic reticulum"/>
    <property type="evidence" value="ECO:0007669"/>
    <property type="project" value="TreeGrafter"/>
</dbReference>
<feature type="domain" description="PLA2c" evidence="10">
    <location>
        <begin position="51"/>
        <end position="545"/>
    </location>
</feature>
<evidence type="ECO:0000259" key="10">
    <source>
        <dbReference type="PROSITE" id="PS51210"/>
    </source>
</evidence>
<evidence type="ECO:0000256" key="5">
    <source>
        <dbReference type="ARBA" id="ARBA00022963"/>
    </source>
</evidence>
<dbReference type="PANTHER" id="PTHR10728:SF33">
    <property type="entry name" value="LYSOPHOSPHOLIPASE 1-RELATED"/>
    <property type="match status" value="1"/>
</dbReference>
<evidence type="ECO:0000256" key="3">
    <source>
        <dbReference type="ARBA" id="ARBA00022729"/>
    </source>
</evidence>
<evidence type="ECO:0000256" key="4">
    <source>
        <dbReference type="ARBA" id="ARBA00022801"/>
    </source>
</evidence>
<dbReference type="EC" id="3.1.1.5" evidence="2 9"/>
<evidence type="ECO:0000256" key="7">
    <source>
        <dbReference type="ARBA" id="ARBA00023180"/>
    </source>
</evidence>
<dbReference type="SUPFAM" id="SSF52151">
    <property type="entry name" value="FabD/lysophospholipase-like"/>
    <property type="match status" value="1"/>
</dbReference>
<dbReference type="SMART" id="SM00022">
    <property type="entry name" value="PLAc"/>
    <property type="match status" value="1"/>
</dbReference>
<name>A0A6G1L5K1_9PEZI</name>
<dbReference type="Pfam" id="PF01735">
    <property type="entry name" value="PLA2_B"/>
    <property type="match status" value="1"/>
</dbReference>
<dbReference type="AlphaFoldDB" id="A0A6G1L5K1"/>
<dbReference type="InterPro" id="IPR002642">
    <property type="entry name" value="LysoPLipase_cat_dom"/>
</dbReference>
<dbReference type="EMBL" id="ML995847">
    <property type="protein sequence ID" value="KAF2768147.1"/>
    <property type="molecule type" value="Genomic_DNA"/>
</dbReference>
<keyword evidence="3" id="KW-0732">Signal</keyword>
<evidence type="ECO:0000313" key="12">
    <source>
        <dbReference type="Proteomes" id="UP000799436"/>
    </source>
</evidence>
<evidence type="ECO:0000256" key="1">
    <source>
        <dbReference type="ARBA" id="ARBA00008780"/>
    </source>
</evidence>
<dbReference type="GO" id="GO:0005829">
    <property type="term" value="C:cytosol"/>
    <property type="evidence" value="ECO:0007669"/>
    <property type="project" value="TreeGrafter"/>
</dbReference>
<dbReference type="Proteomes" id="UP000799436">
    <property type="component" value="Unassembled WGS sequence"/>
</dbReference>
<gene>
    <name evidence="11" type="ORF">EJ03DRAFT_364731</name>
</gene>
<keyword evidence="4 8" id="KW-0378">Hydrolase</keyword>
<keyword evidence="7" id="KW-0325">Glycoprotein</keyword>
<accession>A0A6G1L5K1</accession>
<evidence type="ECO:0000256" key="6">
    <source>
        <dbReference type="ARBA" id="ARBA00023098"/>
    </source>
</evidence>
<protein>
    <recommendedName>
        <fullName evidence="2 9">Lysophospholipase</fullName>
        <ecNumber evidence="2 9">3.1.1.5</ecNumber>
    </recommendedName>
</protein>
<dbReference type="GO" id="GO:0046475">
    <property type="term" value="P:glycerophospholipid catabolic process"/>
    <property type="evidence" value="ECO:0007669"/>
    <property type="project" value="TreeGrafter"/>
</dbReference>
<keyword evidence="12" id="KW-1185">Reference proteome</keyword>
<dbReference type="OrthoDB" id="4084751at2759"/>
<sequence length="548" mass="59214">MHLSTCTQVVLALYTISHLPRTAIAHQDLPLSHLNLRRATTAESYAPSKVPCPSQPLIRAATGLSSQEPAYIFAKKPKADFALRTWLNSMSANFSTNSTLPSLALVGSGGGLRSASQFAGFTQAFDRRDGTTGVSGLYGAFIYQATLSGGAWYLMAQAAHDWASVSYLQRTTGIDYIDIVRGDVMLLIVNEKLCADQRRMKILDVAEKLAAGYPVTAADVYARLVSYMLFNGTDGGVGNTLSGLASLPSFMNHSVPYPIITSIGVAPGSCQFPAPLSSMTYEYTAYEFGSWDSGIEAFVNTTYLGTNIVETRPVGNECTQGFDNLGFVTGSTSNVLLIVCSVSLPTGSTEITTMENTTLVSSLPLLRGDMFSSPLVVNETQLSLNDGGRADNELALYPMLRPERDIDVSPTPNRYSLTATYNMSLASNLTKMPYIPLLSTFATDNMSMQTKFFGCDEPDAITIIWIPLVSWVSPNCCNLSTFDLEHSYKTTDTLIRNGGLMATQGGDAEWPVCLACAIMKKASPENLPGACEECFQRYCYRNGTATST</sequence>
<evidence type="ECO:0000313" key="11">
    <source>
        <dbReference type="EMBL" id="KAF2768147.1"/>
    </source>
</evidence>
<dbReference type="GO" id="GO:0004623">
    <property type="term" value="F:phospholipase A2 activity"/>
    <property type="evidence" value="ECO:0007669"/>
    <property type="project" value="TreeGrafter"/>
</dbReference>
<proteinExistence type="inferred from homology"/>
<dbReference type="PROSITE" id="PS51210">
    <property type="entry name" value="PLA2C"/>
    <property type="match status" value="1"/>
</dbReference>
<evidence type="ECO:0000256" key="9">
    <source>
        <dbReference type="RuleBase" id="RU362103"/>
    </source>
</evidence>
<dbReference type="PANTHER" id="PTHR10728">
    <property type="entry name" value="CYTOSOLIC PHOSPHOLIPASE A2"/>
    <property type="match status" value="1"/>
</dbReference>